<name>A0A150P0Y2_SORCE</name>
<gene>
    <name evidence="1" type="ORF">BE04_37700</name>
</gene>
<dbReference type="EMBL" id="JELX01004376">
    <property type="protein sequence ID" value="KYF48526.1"/>
    <property type="molecule type" value="Genomic_DNA"/>
</dbReference>
<dbReference type="AlphaFoldDB" id="A0A150P0Y2"/>
<evidence type="ECO:0000313" key="2">
    <source>
        <dbReference type="Proteomes" id="UP000075604"/>
    </source>
</evidence>
<reference evidence="1 2" key="1">
    <citation type="submission" date="2014-02" db="EMBL/GenBank/DDBJ databases">
        <title>The small core and large imbalanced accessory genome model reveals a collaborative survival strategy of Sorangium cellulosum strains in nature.</title>
        <authorList>
            <person name="Han K."/>
            <person name="Peng R."/>
            <person name="Blom J."/>
            <person name="Li Y.-Z."/>
        </authorList>
    </citation>
    <scope>NUCLEOTIDE SEQUENCE [LARGE SCALE GENOMIC DNA]</scope>
    <source>
        <strain evidence="1 2">So0157-18</strain>
    </source>
</reference>
<protein>
    <submittedName>
        <fullName evidence="1">Uncharacterized protein</fullName>
    </submittedName>
</protein>
<organism evidence="1 2">
    <name type="scientific">Sorangium cellulosum</name>
    <name type="common">Polyangium cellulosum</name>
    <dbReference type="NCBI Taxonomy" id="56"/>
    <lineage>
        <taxon>Bacteria</taxon>
        <taxon>Pseudomonadati</taxon>
        <taxon>Myxococcota</taxon>
        <taxon>Polyangia</taxon>
        <taxon>Polyangiales</taxon>
        <taxon>Polyangiaceae</taxon>
        <taxon>Sorangium</taxon>
    </lineage>
</organism>
<dbReference type="Proteomes" id="UP000075604">
    <property type="component" value="Unassembled WGS sequence"/>
</dbReference>
<comment type="caution">
    <text evidence="1">The sequence shown here is derived from an EMBL/GenBank/DDBJ whole genome shotgun (WGS) entry which is preliminary data.</text>
</comment>
<accession>A0A150P0Y2</accession>
<sequence>MSLSYQLLLDLYRGRSAVVEQMNDADRAALRLDTPLARFIGQAARDGSPRHIVLTGNAGDGKTFAALTSQTAGMSLIRDASADPSGGAPIKGLAKTLTESLDAGSRLLIAINRGQLERLAEAVSGQDTTLGRLVAEIRRQSTLRESWSQEPASDEVAVIDLGLCDWTADEVIEAMLQKAATVDLSGVTGSARTAAEEARKALSAPHVRGWVRRVMQSVRGEGRHMTMRQLWSFTAFLVTGGLRPDDASKPLGLSDTVGARLFAYNARRTPLENALPQVDPARLPEPGITRMLLSGAAPACLSDLAGVGRLATDADQCRDGVAAVRAAVVHDPARAPKQEQTDTFTALVKKLSGASGWQRMSGPTRRLLKGIYKALGLWCADPAFPAWQVLCYDSVRYEQTPAVANGEIAPDNLVLALPRPPPRCEQALGGSWRPPYVWMSVVGREEVRLRLTPRLLNSLYLEEPSALDPSDELLLARWLARLPAPPDPNRVRIARRATDGESARPLSVTKDEISGRIRIEEA</sequence>
<evidence type="ECO:0000313" key="1">
    <source>
        <dbReference type="EMBL" id="KYF48526.1"/>
    </source>
</evidence>
<proteinExistence type="predicted"/>